<evidence type="ECO:0000259" key="2">
    <source>
        <dbReference type="Pfam" id="PF08719"/>
    </source>
</evidence>
<dbReference type="AlphaFoldDB" id="A0A9P8RLW5"/>
<keyword evidence="4" id="KW-1185">Reference proteome</keyword>
<dbReference type="CDD" id="cd15457">
    <property type="entry name" value="NADAR"/>
    <property type="match status" value="1"/>
</dbReference>
<dbReference type="Pfam" id="PF08719">
    <property type="entry name" value="NADAR"/>
    <property type="match status" value="1"/>
</dbReference>
<name>A0A9P8RLW5_9PEZI</name>
<feature type="compositionally biased region" description="Basic and acidic residues" evidence="1">
    <location>
        <begin position="244"/>
        <end position="257"/>
    </location>
</feature>
<feature type="region of interest" description="Disordered" evidence="1">
    <location>
        <begin position="244"/>
        <end position="263"/>
    </location>
</feature>
<dbReference type="Proteomes" id="UP000758603">
    <property type="component" value="Unassembled WGS sequence"/>
</dbReference>
<dbReference type="GeneID" id="70129629"/>
<dbReference type="SUPFAM" id="SSF143990">
    <property type="entry name" value="YbiA-like"/>
    <property type="match status" value="2"/>
</dbReference>
<evidence type="ECO:0000313" key="4">
    <source>
        <dbReference type="Proteomes" id="UP000758603"/>
    </source>
</evidence>
<dbReference type="OrthoDB" id="206452at2759"/>
<feature type="domain" description="NADAR" evidence="2">
    <location>
        <begin position="51"/>
        <end position="245"/>
    </location>
</feature>
<dbReference type="Gene3D" id="1.10.357.40">
    <property type="entry name" value="YbiA-like"/>
    <property type="match status" value="1"/>
</dbReference>
<evidence type="ECO:0000256" key="1">
    <source>
        <dbReference type="SAM" id="MobiDB-lite"/>
    </source>
</evidence>
<proteinExistence type="predicted"/>
<protein>
    <recommendedName>
        <fullName evidence="2">NADAR domain-containing protein</fullName>
    </recommendedName>
</protein>
<feature type="region of interest" description="Disordered" evidence="1">
    <location>
        <begin position="1"/>
        <end position="45"/>
    </location>
</feature>
<feature type="compositionally biased region" description="Low complexity" evidence="1">
    <location>
        <begin position="19"/>
        <end position="41"/>
    </location>
</feature>
<dbReference type="InterPro" id="IPR037238">
    <property type="entry name" value="YbiA-like_sf"/>
</dbReference>
<gene>
    <name evidence="3" type="ORF">BKA67DRAFT_540161</name>
</gene>
<reference evidence="3" key="1">
    <citation type="journal article" date="2021" name="Nat. Commun.">
        <title>Genetic determinants of endophytism in the Arabidopsis root mycobiome.</title>
        <authorList>
            <person name="Mesny F."/>
            <person name="Miyauchi S."/>
            <person name="Thiergart T."/>
            <person name="Pickel B."/>
            <person name="Atanasova L."/>
            <person name="Karlsson M."/>
            <person name="Huettel B."/>
            <person name="Barry K.W."/>
            <person name="Haridas S."/>
            <person name="Chen C."/>
            <person name="Bauer D."/>
            <person name="Andreopoulos W."/>
            <person name="Pangilinan J."/>
            <person name="LaButti K."/>
            <person name="Riley R."/>
            <person name="Lipzen A."/>
            <person name="Clum A."/>
            <person name="Drula E."/>
            <person name="Henrissat B."/>
            <person name="Kohler A."/>
            <person name="Grigoriev I.V."/>
            <person name="Martin F.M."/>
            <person name="Hacquard S."/>
        </authorList>
    </citation>
    <scope>NUCLEOTIDE SEQUENCE</scope>
    <source>
        <strain evidence="3">MPI-SDFR-AT-0073</strain>
    </source>
</reference>
<dbReference type="RefSeq" id="XP_045953177.1">
    <property type="nucleotide sequence ID" value="XM_046100737.1"/>
</dbReference>
<dbReference type="EMBL" id="JAGPXC010000009">
    <property type="protein sequence ID" value="KAH6646663.1"/>
    <property type="molecule type" value="Genomic_DNA"/>
</dbReference>
<comment type="caution">
    <text evidence="3">The sequence shown here is derived from an EMBL/GenBank/DDBJ whole genome shotgun (WGS) entry which is preliminary data.</text>
</comment>
<evidence type="ECO:0000313" key="3">
    <source>
        <dbReference type="EMBL" id="KAH6646663.1"/>
    </source>
</evidence>
<feature type="region of interest" description="Disordered" evidence="1">
    <location>
        <begin position="153"/>
        <end position="173"/>
    </location>
</feature>
<dbReference type="InterPro" id="IPR012816">
    <property type="entry name" value="NADAR"/>
</dbReference>
<accession>A0A9P8RLW5</accession>
<organism evidence="3 4">
    <name type="scientific">Truncatella angustata</name>
    <dbReference type="NCBI Taxonomy" id="152316"/>
    <lineage>
        <taxon>Eukaryota</taxon>
        <taxon>Fungi</taxon>
        <taxon>Dikarya</taxon>
        <taxon>Ascomycota</taxon>
        <taxon>Pezizomycotina</taxon>
        <taxon>Sordariomycetes</taxon>
        <taxon>Xylariomycetidae</taxon>
        <taxon>Amphisphaeriales</taxon>
        <taxon>Sporocadaceae</taxon>
        <taxon>Truncatella</taxon>
    </lineage>
</organism>
<sequence length="263" mass="29653">MARIRKTPEPQIVSRPDIPTTTTLTAAAAAAPKTPTATTTTRPNKCPKPLYFWRETHVSTGYLSQWYDAVPFCDPRDPVRKTYRSAEHYMMHHKALLFGDVEMAELILRSGNPRRAKELGRAVRGFEEAAWEAERMGIVRRGTRCKFACPVGDEGGASDGGGGEEEKNNKKKKWRLGVRPDAVEVEASGFREVLLGTGNRELVEASPYDRIWGVGFREEDAERNRESWGANLLGKALMEVREEFRKEEDERARREGGETDSQI</sequence>